<reference evidence="7 8" key="1">
    <citation type="submission" date="2018-05" db="EMBL/GenBank/DDBJ databases">
        <title>Genomic Encyclopedia of Type Strains, Phase III (KMG-III): the genomes of soil and plant-associated and newly described type strains.</title>
        <authorList>
            <person name="Whitman W."/>
        </authorList>
    </citation>
    <scope>NUCLEOTIDE SEQUENCE [LARGE SCALE GENOMIC DNA]</scope>
    <source>
        <strain evidence="7 8">CECT 5696</strain>
    </source>
</reference>
<feature type="transmembrane region" description="Helical" evidence="6">
    <location>
        <begin position="77"/>
        <end position="95"/>
    </location>
</feature>
<keyword evidence="8" id="KW-1185">Reference proteome</keyword>
<evidence type="ECO:0000256" key="4">
    <source>
        <dbReference type="ARBA" id="ARBA00022989"/>
    </source>
</evidence>
<dbReference type="GO" id="GO:0005886">
    <property type="term" value="C:plasma membrane"/>
    <property type="evidence" value="ECO:0007669"/>
    <property type="project" value="UniProtKB-SubCell"/>
</dbReference>
<dbReference type="EMBL" id="QGTQ01000001">
    <property type="protein sequence ID" value="PWW08426.1"/>
    <property type="molecule type" value="Genomic_DNA"/>
</dbReference>
<evidence type="ECO:0000256" key="1">
    <source>
        <dbReference type="ARBA" id="ARBA00004651"/>
    </source>
</evidence>
<evidence type="ECO:0000256" key="3">
    <source>
        <dbReference type="ARBA" id="ARBA00022692"/>
    </source>
</evidence>
<evidence type="ECO:0000313" key="7">
    <source>
        <dbReference type="EMBL" id="PWW08426.1"/>
    </source>
</evidence>
<gene>
    <name evidence="7" type="ORF">DFQ01_101147</name>
</gene>
<dbReference type="InterPro" id="IPR005598">
    <property type="entry name" value="ATP_synth_I"/>
</dbReference>
<dbReference type="Proteomes" id="UP000246635">
    <property type="component" value="Unassembled WGS sequence"/>
</dbReference>
<keyword evidence="4 6" id="KW-1133">Transmembrane helix</keyword>
<keyword evidence="2" id="KW-1003">Cell membrane</keyword>
<feature type="transmembrane region" description="Helical" evidence="6">
    <location>
        <begin position="12"/>
        <end position="30"/>
    </location>
</feature>
<dbReference type="OrthoDB" id="2678639at2"/>
<evidence type="ECO:0000256" key="6">
    <source>
        <dbReference type="SAM" id="Phobius"/>
    </source>
</evidence>
<comment type="caution">
    <text evidence="7">The sequence shown here is derived from an EMBL/GenBank/DDBJ whole genome shotgun (WGS) entry which is preliminary data.</text>
</comment>
<proteinExistence type="predicted"/>
<keyword evidence="5 6" id="KW-0472">Membrane</keyword>
<sequence>MNDNLSAHLRTVTRLTFFFLSVCFICWAVLPAQQAWWGGLVVGTVASLVNALHLAWKIDRIGARAAAGGNGRASLGFFTRACIGLLAAVIATMTFDFRVEAVAAGLFVAQLATLLLGFWTKRKRGRTQSLDERGENN</sequence>
<dbReference type="RefSeq" id="WP_110041965.1">
    <property type="nucleotide sequence ID" value="NZ_CP054613.1"/>
</dbReference>
<dbReference type="AlphaFoldDB" id="A0A2V2Z2C2"/>
<name>A0A2V2Z2C2_9BACL</name>
<organism evidence="7 8">
    <name type="scientific">Paenibacillus cellulosilyticus</name>
    <dbReference type="NCBI Taxonomy" id="375489"/>
    <lineage>
        <taxon>Bacteria</taxon>
        <taxon>Bacillati</taxon>
        <taxon>Bacillota</taxon>
        <taxon>Bacilli</taxon>
        <taxon>Bacillales</taxon>
        <taxon>Paenibacillaceae</taxon>
        <taxon>Paenibacillus</taxon>
    </lineage>
</organism>
<dbReference type="Pfam" id="PF03899">
    <property type="entry name" value="ATP-synt_I"/>
    <property type="match status" value="1"/>
</dbReference>
<feature type="transmembrane region" description="Helical" evidence="6">
    <location>
        <begin position="101"/>
        <end position="119"/>
    </location>
</feature>
<comment type="subcellular location">
    <subcellularLocation>
        <location evidence="1">Cell membrane</location>
        <topology evidence="1">Multi-pass membrane protein</topology>
    </subcellularLocation>
</comment>
<accession>A0A2V2Z2C2</accession>
<evidence type="ECO:0000256" key="2">
    <source>
        <dbReference type="ARBA" id="ARBA00022475"/>
    </source>
</evidence>
<evidence type="ECO:0000256" key="5">
    <source>
        <dbReference type="ARBA" id="ARBA00023136"/>
    </source>
</evidence>
<protein>
    <submittedName>
        <fullName evidence="7">ATP synthase I subunit</fullName>
    </submittedName>
</protein>
<feature type="transmembrane region" description="Helical" evidence="6">
    <location>
        <begin position="36"/>
        <end position="56"/>
    </location>
</feature>
<evidence type="ECO:0000313" key="8">
    <source>
        <dbReference type="Proteomes" id="UP000246635"/>
    </source>
</evidence>
<keyword evidence="3 6" id="KW-0812">Transmembrane</keyword>